<evidence type="ECO:0000313" key="3">
    <source>
        <dbReference type="Proteomes" id="UP000478052"/>
    </source>
</evidence>
<evidence type="ECO:0000313" key="2">
    <source>
        <dbReference type="EMBL" id="KAF0705682.1"/>
    </source>
</evidence>
<sequence>MSDVEDTPEVFEEEGPSTPKKRRTQRNELSKHEKEKHRKQKYRQEWESNKAFKGWLKPERDNPFKAKCILCN</sequence>
<name>A0A6G0VTB6_APHCR</name>
<dbReference type="EMBL" id="VUJU01013169">
    <property type="protein sequence ID" value="KAF0705682.1"/>
    <property type="molecule type" value="Genomic_DNA"/>
</dbReference>
<dbReference type="Proteomes" id="UP000478052">
    <property type="component" value="Unassembled WGS sequence"/>
</dbReference>
<dbReference type="OrthoDB" id="6159421at2759"/>
<feature type="compositionally biased region" description="Acidic residues" evidence="1">
    <location>
        <begin position="1"/>
        <end position="15"/>
    </location>
</feature>
<dbReference type="AlphaFoldDB" id="A0A6G0VTB6"/>
<gene>
    <name evidence="2" type="ORF">FWK35_00032393</name>
</gene>
<evidence type="ECO:0000256" key="1">
    <source>
        <dbReference type="SAM" id="MobiDB-lite"/>
    </source>
</evidence>
<comment type="caution">
    <text evidence="2">The sequence shown here is derived from an EMBL/GenBank/DDBJ whole genome shotgun (WGS) entry which is preliminary data.</text>
</comment>
<feature type="non-terminal residue" evidence="2">
    <location>
        <position position="72"/>
    </location>
</feature>
<keyword evidence="3" id="KW-1185">Reference proteome</keyword>
<proteinExistence type="predicted"/>
<reference evidence="2 3" key="1">
    <citation type="submission" date="2019-08" db="EMBL/GenBank/DDBJ databases">
        <title>Whole genome of Aphis craccivora.</title>
        <authorList>
            <person name="Voronova N.V."/>
            <person name="Shulinski R.S."/>
            <person name="Bandarenka Y.V."/>
            <person name="Zhorov D.G."/>
            <person name="Warner D."/>
        </authorList>
    </citation>
    <scope>NUCLEOTIDE SEQUENCE [LARGE SCALE GENOMIC DNA]</scope>
    <source>
        <strain evidence="2">180601</strain>
        <tissue evidence="2">Whole Body</tissue>
    </source>
</reference>
<protein>
    <submittedName>
        <fullName evidence="2">Uncharacterized protein</fullName>
    </submittedName>
</protein>
<accession>A0A6G0VTB6</accession>
<feature type="region of interest" description="Disordered" evidence="1">
    <location>
        <begin position="1"/>
        <end position="44"/>
    </location>
</feature>
<organism evidence="2 3">
    <name type="scientific">Aphis craccivora</name>
    <name type="common">Cowpea aphid</name>
    <dbReference type="NCBI Taxonomy" id="307492"/>
    <lineage>
        <taxon>Eukaryota</taxon>
        <taxon>Metazoa</taxon>
        <taxon>Ecdysozoa</taxon>
        <taxon>Arthropoda</taxon>
        <taxon>Hexapoda</taxon>
        <taxon>Insecta</taxon>
        <taxon>Pterygota</taxon>
        <taxon>Neoptera</taxon>
        <taxon>Paraneoptera</taxon>
        <taxon>Hemiptera</taxon>
        <taxon>Sternorrhyncha</taxon>
        <taxon>Aphidomorpha</taxon>
        <taxon>Aphidoidea</taxon>
        <taxon>Aphididae</taxon>
        <taxon>Aphidini</taxon>
        <taxon>Aphis</taxon>
        <taxon>Aphis</taxon>
    </lineage>
</organism>